<sequence length="173" mass="18994">MEYKRQVLQQGGHLGGHFLLDVPCSSCQPVEILPYHKGSGILSTQSREHWHFFKLKLIRDNYQPASCLPYNVQIPSPGSDGSSLAADNSQFSTLGKRGRLESQSKSAEIVCPSLIDRVGAAMSHGIGKLIRSHAFAIVENRNEGVFAGVVLDSNGRCSSRKTVVHDVSYRSFH</sequence>
<comment type="caution">
    <text evidence="1">The sequence shown here is derived from an EMBL/GenBank/DDBJ whole genome shotgun (WGS) entry which is preliminary data.</text>
</comment>
<evidence type="ECO:0000313" key="2">
    <source>
        <dbReference type="Proteomes" id="UP000051254"/>
    </source>
</evidence>
<dbReference type="Proteomes" id="UP000051254">
    <property type="component" value="Unassembled WGS sequence"/>
</dbReference>
<gene>
    <name evidence="1" type="ORF">ABB25_06955</name>
</gene>
<dbReference type="AlphaFoldDB" id="A0A0R0BMW5"/>
<protein>
    <submittedName>
        <fullName evidence="1">Uncharacterized protein</fullName>
    </submittedName>
</protein>
<proteinExistence type="predicted"/>
<keyword evidence="2" id="KW-1185">Reference proteome</keyword>
<organism evidence="1 2">
    <name type="scientific">Stenotrophomonas koreensis</name>
    <dbReference type="NCBI Taxonomy" id="266128"/>
    <lineage>
        <taxon>Bacteria</taxon>
        <taxon>Pseudomonadati</taxon>
        <taxon>Pseudomonadota</taxon>
        <taxon>Gammaproteobacteria</taxon>
        <taxon>Lysobacterales</taxon>
        <taxon>Lysobacteraceae</taxon>
        <taxon>Stenotrophomonas</taxon>
    </lineage>
</organism>
<reference evidence="1 2" key="1">
    <citation type="submission" date="2015-05" db="EMBL/GenBank/DDBJ databases">
        <title>Genome sequencing and analysis of members of genus Stenotrophomonas.</title>
        <authorList>
            <person name="Patil P.P."/>
            <person name="Midha S."/>
            <person name="Patil P.B."/>
        </authorList>
    </citation>
    <scope>NUCLEOTIDE SEQUENCE [LARGE SCALE GENOMIC DNA]</scope>
    <source>
        <strain evidence="1 2">DSM 17805</strain>
    </source>
</reference>
<evidence type="ECO:0000313" key="1">
    <source>
        <dbReference type="EMBL" id="KRG58379.1"/>
    </source>
</evidence>
<accession>A0A0R0BMW5</accession>
<name>A0A0R0BMW5_9GAMM</name>
<dbReference type="EMBL" id="LDJH01000011">
    <property type="protein sequence ID" value="KRG58379.1"/>
    <property type="molecule type" value="Genomic_DNA"/>
</dbReference>